<dbReference type="InterPro" id="IPR008921">
    <property type="entry name" value="DNA_pol3_clamp-load_cplx_C"/>
</dbReference>
<dbReference type="EMBL" id="JAULRT010000052">
    <property type="protein sequence ID" value="MDO3382067.1"/>
    <property type="molecule type" value="Genomic_DNA"/>
</dbReference>
<evidence type="ECO:0000313" key="7">
    <source>
        <dbReference type="EMBL" id="MDO3382067.1"/>
    </source>
</evidence>
<dbReference type="InterPro" id="IPR032423">
    <property type="entry name" value="AAA_assoc_2"/>
</dbReference>
<evidence type="ECO:0000256" key="4">
    <source>
        <dbReference type="ARBA" id="ARBA00022741"/>
    </source>
</evidence>
<dbReference type="Gene3D" id="1.10.8.60">
    <property type="match status" value="1"/>
</dbReference>
<dbReference type="Pfam" id="PF12002">
    <property type="entry name" value="MgsA_C"/>
    <property type="match status" value="1"/>
</dbReference>
<gene>
    <name evidence="7" type="ORF">QWI16_07760</name>
</gene>
<evidence type="ECO:0000256" key="5">
    <source>
        <dbReference type="ARBA" id="ARBA00022840"/>
    </source>
</evidence>
<keyword evidence="8" id="KW-1185">Reference proteome</keyword>
<dbReference type="Gene3D" id="1.10.3710.10">
    <property type="entry name" value="DNA polymerase III clamp loader subunits, C-terminal domain"/>
    <property type="match status" value="1"/>
</dbReference>
<dbReference type="CDD" id="cd00009">
    <property type="entry name" value="AAA"/>
    <property type="match status" value="1"/>
</dbReference>
<dbReference type="Proteomes" id="UP001168380">
    <property type="component" value="Unassembled WGS sequence"/>
</dbReference>
<reference evidence="7" key="1">
    <citation type="submission" date="2023-07" db="EMBL/GenBank/DDBJ databases">
        <title>Gilvimarinus algae sp. nov., isolated from the surface of Kelp.</title>
        <authorList>
            <person name="Sun Y.Y."/>
            <person name="Gong Y."/>
            <person name="Du Z.J."/>
        </authorList>
    </citation>
    <scope>NUCLEOTIDE SEQUENCE</scope>
    <source>
        <strain evidence="7">SDUM040014</strain>
    </source>
</reference>
<dbReference type="InterPro" id="IPR003959">
    <property type="entry name" value="ATPase_AAA_core"/>
</dbReference>
<protein>
    <recommendedName>
        <fullName evidence="3">Replication-associated recombination protein A</fullName>
    </recommendedName>
</protein>
<organism evidence="7 8">
    <name type="scientific">Gilvimarinus algae</name>
    <dbReference type="NCBI Taxonomy" id="3058037"/>
    <lineage>
        <taxon>Bacteria</taxon>
        <taxon>Pseudomonadati</taxon>
        <taxon>Pseudomonadota</taxon>
        <taxon>Gammaproteobacteria</taxon>
        <taxon>Cellvibrionales</taxon>
        <taxon>Cellvibrionaceae</taxon>
        <taxon>Gilvimarinus</taxon>
    </lineage>
</organism>
<evidence type="ECO:0000313" key="8">
    <source>
        <dbReference type="Proteomes" id="UP001168380"/>
    </source>
</evidence>
<dbReference type="Pfam" id="PF16193">
    <property type="entry name" value="AAA_assoc_2"/>
    <property type="match status" value="1"/>
</dbReference>
<keyword evidence="4" id="KW-0547">Nucleotide-binding</keyword>
<evidence type="ECO:0000256" key="2">
    <source>
        <dbReference type="ARBA" id="ARBA00008959"/>
    </source>
</evidence>
<dbReference type="InterPro" id="IPR027417">
    <property type="entry name" value="P-loop_NTPase"/>
</dbReference>
<dbReference type="RefSeq" id="WP_302712226.1">
    <property type="nucleotide sequence ID" value="NZ_JAULRT010000052.1"/>
</dbReference>
<dbReference type="Gene3D" id="1.20.272.10">
    <property type="match status" value="1"/>
</dbReference>
<dbReference type="InterPro" id="IPR021886">
    <property type="entry name" value="MgsA_C"/>
</dbReference>
<evidence type="ECO:0000259" key="6">
    <source>
        <dbReference type="SMART" id="SM00382"/>
    </source>
</evidence>
<keyword evidence="5" id="KW-0067">ATP-binding</keyword>
<dbReference type="PANTHER" id="PTHR13779:SF7">
    <property type="entry name" value="ATPASE WRNIP1"/>
    <property type="match status" value="1"/>
</dbReference>
<feature type="domain" description="AAA+ ATPase" evidence="6">
    <location>
        <begin position="47"/>
        <end position="164"/>
    </location>
</feature>
<name>A0ABT8TD84_9GAMM</name>
<comment type="function">
    <text evidence="1">DNA-dependent ATPase that plays important roles in cellular responses to stalled DNA replication processes.</text>
</comment>
<comment type="similarity">
    <text evidence="2">Belongs to the AAA ATPase family. RarA/MGS1/WRNIP1 subfamily.</text>
</comment>
<comment type="caution">
    <text evidence="7">The sequence shown here is derived from an EMBL/GenBank/DDBJ whole genome shotgun (WGS) entry which is preliminary data.</text>
</comment>
<dbReference type="SMART" id="SM00382">
    <property type="entry name" value="AAA"/>
    <property type="match status" value="1"/>
</dbReference>
<dbReference type="SUPFAM" id="SSF52540">
    <property type="entry name" value="P-loop containing nucleoside triphosphate hydrolases"/>
    <property type="match status" value="1"/>
</dbReference>
<accession>A0ABT8TD84</accession>
<evidence type="ECO:0000256" key="3">
    <source>
        <dbReference type="ARBA" id="ARBA00020776"/>
    </source>
</evidence>
<evidence type="ECO:0000256" key="1">
    <source>
        <dbReference type="ARBA" id="ARBA00002393"/>
    </source>
</evidence>
<dbReference type="CDD" id="cd18139">
    <property type="entry name" value="HLD_clamp_RarA"/>
    <property type="match status" value="1"/>
</dbReference>
<proteinExistence type="inferred from homology"/>
<sequence>MKDLFSAEPVHQPLAARMRPRTLDDYIGQTHILGPGKPLREAVDKGQLHSMILWGPPGVGKTSLARLFAERADARFETLSAVLSGVKDIRAAVQVAQQERQMRGRQTILFVDEVHRFNKSQQDAFLPYVEDGTFVFIGATTENPSFELNNALLSRCRVYVLRPLEQAQVIAVVQQALTDSERGLGQQRIRLEEDSLTLLTNAADGDARKSLNLLEIAADLAPERDGVKTITETVLAEVLGGDVRRFDKGGDLFYEQISAMHKAVRGSSPDGALYWLARMLDGGCDPLYIARRVVRMASEDIGNADPRGLPLALAAWDTQERLGSPEGELAIAQAITYLACAAKSNAVYNAFNQAMSDVRADPGYEVPMHLRNAPTSLMKSMEYGAQYRYAHDEPGAYAAGENYLPQAIAERRYYQPVDRGLEQKIADKLRHLRSLDAASEFKRYQKD</sequence>
<dbReference type="Gene3D" id="3.40.50.300">
    <property type="entry name" value="P-loop containing nucleotide triphosphate hydrolases"/>
    <property type="match status" value="1"/>
</dbReference>
<dbReference type="InterPro" id="IPR051314">
    <property type="entry name" value="AAA_ATPase_RarA/MGS1/WRNIP1"/>
</dbReference>
<dbReference type="Pfam" id="PF00004">
    <property type="entry name" value="AAA"/>
    <property type="match status" value="1"/>
</dbReference>
<dbReference type="PANTHER" id="PTHR13779">
    <property type="entry name" value="WERNER HELICASE-INTERACTING PROTEIN 1 FAMILY MEMBER"/>
    <property type="match status" value="1"/>
</dbReference>
<dbReference type="InterPro" id="IPR003593">
    <property type="entry name" value="AAA+_ATPase"/>
</dbReference>
<dbReference type="SUPFAM" id="SSF48019">
    <property type="entry name" value="post-AAA+ oligomerization domain-like"/>
    <property type="match status" value="1"/>
</dbReference>